<dbReference type="EMBL" id="GIFC01010392">
    <property type="protein sequence ID" value="MXU92475.1"/>
    <property type="molecule type" value="Transcribed_RNA"/>
</dbReference>
<dbReference type="AlphaFoldDB" id="A0A6B0URZ0"/>
<name>A0A6B0URZ0_IXORI</name>
<sequence length="133" mass="14623">MAVMAFGALGGALPGLGGCRVGGVGVSEWAARPRPWARFRVARPVRRAARSSVRVSFFPDSTFIYLATQIPTSTIISNPPEPQVKSLFSSPVPPFDISNSLPLSNEQTNRLKFHIVHVFLYEPVDVEDYPRLL</sequence>
<organism evidence="1">
    <name type="scientific">Ixodes ricinus</name>
    <name type="common">Common tick</name>
    <name type="synonym">Acarus ricinus</name>
    <dbReference type="NCBI Taxonomy" id="34613"/>
    <lineage>
        <taxon>Eukaryota</taxon>
        <taxon>Metazoa</taxon>
        <taxon>Ecdysozoa</taxon>
        <taxon>Arthropoda</taxon>
        <taxon>Chelicerata</taxon>
        <taxon>Arachnida</taxon>
        <taxon>Acari</taxon>
        <taxon>Parasitiformes</taxon>
        <taxon>Ixodida</taxon>
        <taxon>Ixodoidea</taxon>
        <taxon>Ixodidae</taxon>
        <taxon>Ixodinae</taxon>
        <taxon>Ixodes</taxon>
    </lineage>
</organism>
<accession>A0A6B0URZ0</accession>
<protein>
    <submittedName>
        <fullName evidence="1">Putative secreted protein</fullName>
    </submittedName>
</protein>
<reference evidence="1" key="1">
    <citation type="submission" date="2019-12" db="EMBL/GenBank/DDBJ databases">
        <title>An insight into the sialome of adult female Ixodes ricinus ticks feeding for 6 days.</title>
        <authorList>
            <person name="Perner J."/>
            <person name="Ribeiro J.M.C."/>
        </authorList>
    </citation>
    <scope>NUCLEOTIDE SEQUENCE</scope>
    <source>
        <strain evidence="1">Semi-engorged</strain>
        <tissue evidence="1">Salivary glands</tissue>
    </source>
</reference>
<proteinExistence type="predicted"/>
<evidence type="ECO:0000313" key="1">
    <source>
        <dbReference type="EMBL" id="MXU92475.1"/>
    </source>
</evidence>